<reference evidence="9" key="1">
    <citation type="submission" date="2015-09" db="EMBL/GenBank/DDBJ databases">
        <authorList>
            <person name="Sai Rama Sridatta P."/>
        </authorList>
    </citation>
    <scope>NUCLEOTIDE SEQUENCE [LARGE SCALE GENOMIC DNA]</scope>
</reference>
<comment type="catalytic activity">
    <reaction evidence="1">
        <text>a 1,2-diacyl-sn-glycero-3-phosphate + H2O = a 1,2-diacyl-sn-glycerol + phosphate</text>
        <dbReference type="Rhea" id="RHEA:27429"/>
        <dbReference type="ChEBI" id="CHEBI:15377"/>
        <dbReference type="ChEBI" id="CHEBI:17815"/>
        <dbReference type="ChEBI" id="CHEBI:43474"/>
        <dbReference type="ChEBI" id="CHEBI:58608"/>
        <dbReference type="EC" id="3.1.3.4"/>
    </reaction>
    <physiologicalReaction direction="left-to-right" evidence="1">
        <dbReference type="Rhea" id="RHEA:27430"/>
    </physiologicalReaction>
</comment>
<dbReference type="AlphaFoldDB" id="A0A4W6CJ92"/>
<organism evidence="8 9">
    <name type="scientific">Lates calcarifer</name>
    <name type="common">Barramundi</name>
    <name type="synonym">Holocentrus calcarifer</name>
    <dbReference type="NCBI Taxonomy" id="8187"/>
    <lineage>
        <taxon>Eukaryota</taxon>
        <taxon>Metazoa</taxon>
        <taxon>Chordata</taxon>
        <taxon>Craniata</taxon>
        <taxon>Vertebrata</taxon>
        <taxon>Euteleostomi</taxon>
        <taxon>Actinopterygii</taxon>
        <taxon>Neopterygii</taxon>
        <taxon>Teleostei</taxon>
        <taxon>Neoteleostei</taxon>
        <taxon>Acanthomorphata</taxon>
        <taxon>Carangaria</taxon>
        <taxon>Carangaria incertae sedis</taxon>
        <taxon>Centropomidae</taxon>
        <taxon>Lates</taxon>
    </lineage>
</organism>
<dbReference type="InterPro" id="IPR007651">
    <property type="entry name" value="Lipin_N"/>
</dbReference>
<dbReference type="GeneTree" id="ENSGT00940000156313"/>
<evidence type="ECO:0000256" key="2">
    <source>
        <dbReference type="ARBA" id="ARBA00001946"/>
    </source>
</evidence>
<dbReference type="GO" id="GO:0005789">
    <property type="term" value="C:endoplasmic reticulum membrane"/>
    <property type="evidence" value="ECO:0007669"/>
    <property type="project" value="TreeGrafter"/>
</dbReference>
<keyword evidence="5" id="KW-0378">Hydrolase</keyword>
<comment type="cofactor">
    <cofactor evidence="2">
        <name>Mg(2+)</name>
        <dbReference type="ChEBI" id="CHEBI:18420"/>
    </cofactor>
</comment>
<reference evidence="8" key="3">
    <citation type="submission" date="2025-09" db="UniProtKB">
        <authorList>
            <consortium name="Ensembl"/>
        </authorList>
    </citation>
    <scope>IDENTIFICATION</scope>
</reference>
<dbReference type="Ensembl" id="ENSLCAT00010012522.1">
    <property type="protein sequence ID" value="ENSLCAP00010012253.1"/>
    <property type="gene ID" value="ENSLCAG00010005737.1"/>
</dbReference>
<feature type="region of interest" description="Disordered" evidence="6">
    <location>
        <begin position="123"/>
        <end position="179"/>
    </location>
</feature>
<feature type="compositionally biased region" description="Basic residues" evidence="6">
    <location>
        <begin position="364"/>
        <end position="373"/>
    </location>
</feature>
<dbReference type="SMART" id="SM00775">
    <property type="entry name" value="LNS2"/>
    <property type="match status" value="1"/>
</dbReference>
<comment type="similarity">
    <text evidence="3">Belongs to the lipin family.</text>
</comment>
<feature type="domain" description="LNS2/PITP" evidence="7">
    <location>
        <begin position="664"/>
        <end position="820"/>
    </location>
</feature>
<protein>
    <recommendedName>
        <fullName evidence="4">phosphatidate phosphatase</fullName>
        <ecNumber evidence="4">3.1.3.4</ecNumber>
    </recommendedName>
</protein>
<dbReference type="Proteomes" id="UP000314980">
    <property type="component" value="Unassembled WGS sequence"/>
</dbReference>
<feature type="region of interest" description="Disordered" evidence="6">
    <location>
        <begin position="349"/>
        <end position="383"/>
    </location>
</feature>
<dbReference type="Pfam" id="PF16876">
    <property type="entry name" value="Lipin_mid"/>
    <property type="match status" value="1"/>
</dbReference>
<evidence type="ECO:0000256" key="6">
    <source>
        <dbReference type="SAM" id="MobiDB-lite"/>
    </source>
</evidence>
<dbReference type="InterPro" id="IPR026058">
    <property type="entry name" value="LIPIN"/>
</dbReference>
<dbReference type="GO" id="GO:0005634">
    <property type="term" value="C:nucleus"/>
    <property type="evidence" value="ECO:0007669"/>
    <property type="project" value="TreeGrafter"/>
</dbReference>
<feature type="region of interest" description="Disordered" evidence="6">
    <location>
        <begin position="413"/>
        <end position="437"/>
    </location>
</feature>
<feature type="region of interest" description="Disordered" evidence="6">
    <location>
        <begin position="549"/>
        <end position="602"/>
    </location>
</feature>
<sequence length="873" mass="97589">MNYVGQLAGQVLVTVKELYKGINQATLSGCIDVIVVRQPDGTFQCSPFHVRFGKLGVLRSREKVIDIEINGEPVELHMKLGDNGEAFFVRETEQHNEIIPAHLVTSPIPTEEVLFRSREPRCVGSAAETGPPLSPEDAASGNTQLCSNSAGKKKKRRRKKHKAEPRKEEQTATPAGGELELCELSSDEEHNAHNGRTSSLSMMNNNMDHRQHSPLTALEWDSYPFSDGDWSPCTTREMSEPMSPKSDSELMVKPAESVLRAESHMQWTWGEFPESTRVNKKDKTEPKLLTITPSENTHFRVILSSEAMQVDSGEGERNTDPVCSIVKPEPRTIKADQCSSQAEDSAAVCANTGASSKPTDSPIKRRGVRKRSQHQGPEDIYLDDLNALEPDVVARYFPKSESEQVPKHWVELGRRSGSQSPQSVGSSAAADSGTECLSDSAGDLPDVTLSLCGGVGENSEISKEKFMEHIITYNEFAENPAIIDNPNLVVRIANRYYNWTLAAPLILSMQAFQKNLPKATEEAWVKEKMPKKSGRWWFWRKSSVKQSSSETKLERQESLTSESPALHQAPETQHKTAEWSSDDETKELNSAAPALTPIERVQTEVPAPASCHSYKKSLRLSSDQIASLKLREGPNDVTFSITTQYQGTCRCEGTIYLWNWDDKVIISDIDGTITKSDVFGQILPQLGKDWTHQGIAKLYHSVHENGYKFLYCSARAIGMADMTRGYLHWVNDRGTLLPQGPLMLSPSSLFSAFHREIIEKKPEKFKIECLTDIKNLFFPNTHPFYAAFGNRESDVFAYKQVGVPVCRIFTVNPKGELILEQAKGNKTSYSRLSELVEHVFPLRSSQHNATFSCPEFSSFCYWRQPIAENLILS</sequence>
<reference evidence="8" key="2">
    <citation type="submission" date="2025-08" db="UniProtKB">
        <authorList>
            <consortium name="Ensembl"/>
        </authorList>
    </citation>
    <scope>IDENTIFICATION</scope>
</reference>
<dbReference type="PANTHER" id="PTHR12181">
    <property type="entry name" value="LIPIN"/>
    <property type="match status" value="1"/>
</dbReference>
<dbReference type="InterPro" id="IPR031315">
    <property type="entry name" value="LNS2/PITP"/>
</dbReference>
<keyword evidence="9" id="KW-1185">Reference proteome</keyword>
<dbReference type="Pfam" id="PF08235">
    <property type="entry name" value="LNS2"/>
    <property type="match status" value="1"/>
</dbReference>
<evidence type="ECO:0000256" key="5">
    <source>
        <dbReference type="ARBA" id="ARBA00022801"/>
    </source>
</evidence>
<dbReference type="GO" id="GO:0009062">
    <property type="term" value="P:fatty acid catabolic process"/>
    <property type="evidence" value="ECO:0007669"/>
    <property type="project" value="TreeGrafter"/>
</dbReference>
<dbReference type="GO" id="GO:0005829">
    <property type="term" value="C:cytosol"/>
    <property type="evidence" value="ECO:0007669"/>
    <property type="project" value="TreeGrafter"/>
</dbReference>
<evidence type="ECO:0000259" key="7">
    <source>
        <dbReference type="SMART" id="SM00775"/>
    </source>
</evidence>
<evidence type="ECO:0000313" key="8">
    <source>
        <dbReference type="Ensembl" id="ENSLCAP00010012253.1"/>
    </source>
</evidence>
<name>A0A4W6CJ92_LATCA</name>
<feature type="compositionally biased region" description="Low complexity" evidence="6">
    <location>
        <begin position="415"/>
        <end position="430"/>
    </location>
</feature>
<evidence type="ECO:0000256" key="3">
    <source>
        <dbReference type="ARBA" id="ARBA00005476"/>
    </source>
</evidence>
<dbReference type="GO" id="GO:0003713">
    <property type="term" value="F:transcription coactivator activity"/>
    <property type="evidence" value="ECO:0007669"/>
    <property type="project" value="TreeGrafter"/>
</dbReference>
<dbReference type="InterPro" id="IPR036412">
    <property type="entry name" value="HAD-like_sf"/>
</dbReference>
<proteinExistence type="inferred from homology"/>
<evidence type="ECO:0000256" key="4">
    <source>
        <dbReference type="ARBA" id="ARBA00012638"/>
    </source>
</evidence>
<dbReference type="GO" id="GO:0045944">
    <property type="term" value="P:positive regulation of transcription by RNA polymerase II"/>
    <property type="evidence" value="ECO:0007669"/>
    <property type="project" value="TreeGrafter"/>
</dbReference>
<dbReference type="GO" id="GO:0019432">
    <property type="term" value="P:triglyceride biosynthetic process"/>
    <property type="evidence" value="ECO:0007669"/>
    <property type="project" value="TreeGrafter"/>
</dbReference>
<feature type="compositionally biased region" description="Basic residues" evidence="6">
    <location>
        <begin position="151"/>
        <end position="164"/>
    </location>
</feature>
<evidence type="ECO:0000313" key="9">
    <source>
        <dbReference type="Proteomes" id="UP000314980"/>
    </source>
</evidence>
<dbReference type="GO" id="GO:0008195">
    <property type="term" value="F:phosphatidate phosphatase activity"/>
    <property type="evidence" value="ECO:0007669"/>
    <property type="project" value="UniProtKB-EC"/>
</dbReference>
<dbReference type="InterPro" id="IPR013209">
    <property type="entry name" value="LNS2"/>
</dbReference>
<accession>A0A4W6CJ92</accession>
<dbReference type="SUPFAM" id="SSF56784">
    <property type="entry name" value="HAD-like"/>
    <property type="match status" value="1"/>
</dbReference>
<feature type="compositionally biased region" description="Polar residues" evidence="6">
    <location>
        <begin position="140"/>
        <end position="150"/>
    </location>
</feature>
<evidence type="ECO:0000256" key="1">
    <source>
        <dbReference type="ARBA" id="ARBA00001180"/>
    </source>
</evidence>
<dbReference type="Pfam" id="PF04571">
    <property type="entry name" value="Lipin_N"/>
    <property type="match status" value="1"/>
</dbReference>
<dbReference type="InterPro" id="IPR031703">
    <property type="entry name" value="Lipin_mid"/>
</dbReference>
<dbReference type="PANTHER" id="PTHR12181:SF11">
    <property type="entry name" value="PHOSPHATIDATE PHOSPHATASE LPIN2"/>
    <property type="match status" value="1"/>
</dbReference>
<dbReference type="EC" id="3.1.3.4" evidence="4"/>
<dbReference type="GO" id="GO:0032869">
    <property type="term" value="P:cellular response to insulin stimulus"/>
    <property type="evidence" value="ECO:0007669"/>
    <property type="project" value="TreeGrafter"/>
</dbReference>